<evidence type="ECO:0000313" key="1">
    <source>
        <dbReference type="EMBL" id="AAN80810.1"/>
    </source>
</evidence>
<dbReference type="AlphaFoldDB" id="A0A0H2V882"/>
<dbReference type="Proteomes" id="UP000001410">
    <property type="component" value="Chromosome"/>
</dbReference>
<gene>
    <name evidence="1" type="ordered locus">c2351</name>
</gene>
<evidence type="ECO:0000313" key="2">
    <source>
        <dbReference type="Proteomes" id="UP000001410"/>
    </source>
</evidence>
<dbReference type="EMBL" id="AE014075">
    <property type="protein sequence ID" value="AAN80810.1"/>
    <property type="molecule type" value="Genomic_DNA"/>
</dbReference>
<name>A0A0H2V882_ECOL6</name>
<accession>A0A0H2V882</accession>
<reference evidence="1 2" key="1">
    <citation type="journal article" date="2002" name="Proc. Natl. Acad. Sci. U.S.A.">
        <title>Extensive mosaic structure revealed by the complete genome sequence of uropathogenic Escherichia coli.</title>
        <authorList>
            <person name="Welch R.A."/>
            <person name="Burland V."/>
            <person name="Plunkett G.III."/>
            <person name="Redford P."/>
            <person name="Roesch P."/>
            <person name="Rasko D."/>
            <person name="Buckles E.L."/>
            <person name="Liou S.R."/>
            <person name="Boutin A."/>
            <person name="Hackett J."/>
            <person name="Stroud D."/>
            <person name="Mayhew G.F."/>
            <person name="Rose D.J."/>
            <person name="Zhou S."/>
            <person name="Schwartz D.C."/>
            <person name="Perna N.T."/>
            <person name="Mobley H.L."/>
            <person name="Donnenberg M.S."/>
            <person name="Blattner F.R."/>
        </authorList>
    </citation>
    <scope>NUCLEOTIDE SEQUENCE [LARGE SCALE GENOMIC DNA]</scope>
    <source>
        <strain evidence="2">CFT073 / ATCC 700928 / UPEC</strain>
    </source>
</reference>
<dbReference type="HOGENOM" id="CLU_3289696_0_0_6"/>
<proteinExistence type="predicted"/>
<keyword evidence="2" id="KW-1185">Reference proteome</keyword>
<dbReference type="KEGG" id="ecc:c2351"/>
<organism evidence="1 2">
    <name type="scientific">Escherichia coli O6:H1 (strain CFT073 / ATCC 700928 / UPEC)</name>
    <dbReference type="NCBI Taxonomy" id="199310"/>
    <lineage>
        <taxon>Bacteria</taxon>
        <taxon>Pseudomonadati</taxon>
        <taxon>Pseudomonadota</taxon>
        <taxon>Gammaproteobacteria</taxon>
        <taxon>Enterobacterales</taxon>
        <taxon>Enterobacteriaceae</taxon>
        <taxon>Escherichia</taxon>
    </lineage>
</organism>
<protein>
    <submittedName>
        <fullName evidence="1">Uncharacterized protein</fullName>
    </submittedName>
</protein>
<sequence>MLHQILHNQNHFGLEQHQSEVLYHHVFLHQWANMLQLLEY</sequence>